<gene>
    <name evidence="8" type="ORF">NG743_19815</name>
</gene>
<keyword evidence="9" id="KW-1185">Reference proteome</keyword>
<keyword evidence="5" id="KW-0408">Iron</keyword>
<dbReference type="Pfam" id="PF00355">
    <property type="entry name" value="Rieske"/>
    <property type="match status" value="1"/>
</dbReference>
<comment type="cofactor">
    <cofactor evidence="1">
        <name>Fe cation</name>
        <dbReference type="ChEBI" id="CHEBI:24875"/>
    </cofactor>
</comment>
<dbReference type="SUPFAM" id="SSF55961">
    <property type="entry name" value="Bet v1-like"/>
    <property type="match status" value="1"/>
</dbReference>
<evidence type="ECO:0000256" key="4">
    <source>
        <dbReference type="ARBA" id="ARBA00023002"/>
    </source>
</evidence>
<dbReference type="CDD" id="cd00680">
    <property type="entry name" value="RHO_alpha_C"/>
    <property type="match status" value="1"/>
</dbReference>
<protein>
    <submittedName>
        <fullName evidence="8">Aromatic ring-hydroxylating dioxygenase subunit alpha</fullName>
    </submittedName>
</protein>
<dbReference type="Pfam" id="PF00848">
    <property type="entry name" value="Ring_hydroxyl_A"/>
    <property type="match status" value="1"/>
</dbReference>
<dbReference type="PROSITE" id="PS51296">
    <property type="entry name" value="RIESKE"/>
    <property type="match status" value="1"/>
</dbReference>
<name>A0ABY5LSM0_9CYAN</name>
<sequence length="367" mass="42427">MQSYIHPSFYTSTDIFKQEQTDIFHNLWQFVGFTLDLTNHNDYICAEIGGKSVIIQNFHGELKAFHNLCSHRLSRIRQFSHGNEPLQCPYHGWVYDSDGIPVGIPCKSEFTNLDDSTLKSLRLEQWLVEICGYLVFVKRYNDNKTLKEYLQAETFNTLESISKAFGDKIGCYEKTIKANWKVVIENSLEDYHVKQVHPQSLGKFFIPECNYSFSSLHSLGTLAHKSSGKKMEILESIFVNRPYKLDKYYHYLLFPNLMIATTQGLSFSIQSVSAISPSETKFTSHLFLSKLDHNTDEMSRSQQAIVEVLSKSILEFNNKVLSEDWVICEQVQLGISESEKYGILSIREKRIQEFQKAYISVMNKKLN</sequence>
<accession>A0ABY5LSM0</accession>
<keyword evidence="3" id="KW-0479">Metal-binding</keyword>
<keyword evidence="6" id="KW-0411">Iron-sulfur</keyword>
<dbReference type="GO" id="GO:0051213">
    <property type="term" value="F:dioxygenase activity"/>
    <property type="evidence" value="ECO:0007669"/>
    <property type="project" value="UniProtKB-KW"/>
</dbReference>
<dbReference type="Gene3D" id="3.90.380.10">
    <property type="entry name" value="Naphthalene 1,2-dioxygenase Alpha Subunit, Chain A, domain 1"/>
    <property type="match status" value="2"/>
</dbReference>
<dbReference type="InterPro" id="IPR036922">
    <property type="entry name" value="Rieske_2Fe-2S_sf"/>
</dbReference>
<evidence type="ECO:0000313" key="9">
    <source>
        <dbReference type="Proteomes" id="UP001057561"/>
    </source>
</evidence>
<dbReference type="InterPro" id="IPR001663">
    <property type="entry name" value="Rng_hydr_dOase-A"/>
</dbReference>
<keyword evidence="4" id="KW-0560">Oxidoreductase</keyword>
<dbReference type="CDD" id="cd03469">
    <property type="entry name" value="Rieske_RO_Alpha_N"/>
    <property type="match status" value="1"/>
</dbReference>
<dbReference type="InterPro" id="IPR017941">
    <property type="entry name" value="Rieske_2Fe-2S"/>
</dbReference>
<proteinExistence type="predicted"/>
<dbReference type="Proteomes" id="UP001057561">
    <property type="component" value="Chromosome"/>
</dbReference>
<dbReference type="EMBL" id="CP099464">
    <property type="protein sequence ID" value="UUO14270.1"/>
    <property type="molecule type" value="Genomic_DNA"/>
</dbReference>
<evidence type="ECO:0000256" key="5">
    <source>
        <dbReference type="ARBA" id="ARBA00023004"/>
    </source>
</evidence>
<dbReference type="SUPFAM" id="SSF50022">
    <property type="entry name" value="ISP domain"/>
    <property type="match status" value="1"/>
</dbReference>
<reference evidence="8" key="1">
    <citation type="submission" date="2022-06" db="EMBL/GenBank/DDBJ databases">
        <title>Nostosin G and Spiroidesin B from the Cyanobacterium Dolichospermum sp. NIES-1697.</title>
        <authorList>
            <person name="Phan C.-S."/>
            <person name="Mehjabin J.J."/>
            <person name="Anas A.R.J."/>
            <person name="Hayasaka M."/>
            <person name="Onoki R."/>
            <person name="Wang J."/>
            <person name="Umezawa T."/>
            <person name="Washio K."/>
            <person name="Morikawa M."/>
            <person name="Okino T."/>
        </authorList>
    </citation>
    <scope>NUCLEOTIDE SEQUENCE</scope>
    <source>
        <strain evidence="8">NIES-1697</strain>
    </source>
</reference>
<organism evidence="8 9">
    <name type="scientific">Dolichospermum heterosporum TAC447</name>
    <dbReference type="NCBI Taxonomy" id="747523"/>
    <lineage>
        <taxon>Bacteria</taxon>
        <taxon>Bacillati</taxon>
        <taxon>Cyanobacteriota</taxon>
        <taxon>Cyanophyceae</taxon>
        <taxon>Nostocales</taxon>
        <taxon>Aphanizomenonaceae</taxon>
        <taxon>Dolichospermum</taxon>
        <taxon>Dolichospermum heterosporum</taxon>
    </lineage>
</organism>
<evidence type="ECO:0000256" key="2">
    <source>
        <dbReference type="ARBA" id="ARBA00022714"/>
    </source>
</evidence>
<evidence type="ECO:0000256" key="3">
    <source>
        <dbReference type="ARBA" id="ARBA00022723"/>
    </source>
</evidence>
<dbReference type="InterPro" id="IPR015879">
    <property type="entry name" value="Ring_hydroxy_dOase_asu_C_dom"/>
</dbReference>
<evidence type="ECO:0000259" key="7">
    <source>
        <dbReference type="PROSITE" id="PS51296"/>
    </source>
</evidence>
<feature type="domain" description="Rieske" evidence="7">
    <location>
        <begin position="28"/>
        <end position="137"/>
    </location>
</feature>
<dbReference type="Gene3D" id="2.102.10.10">
    <property type="entry name" value="Rieske [2Fe-2S] iron-sulphur domain"/>
    <property type="match status" value="1"/>
</dbReference>
<keyword evidence="8" id="KW-0223">Dioxygenase</keyword>
<evidence type="ECO:0000313" key="8">
    <source>
        <dbReference type="EMBL" id="UUO14270.1"/>
    </source>
</evidence>
<evidence type="ECO:0000256" key="6">
    <source>
        <dbReference type="ARBA" id="ARBA00023014"/>
    </source>
</evidence>
<dbReference type="PRINTS" id="PR00090">
    <property type="entry name" value="RNGDIOXGNASE"/>
</dbReference>
<dbReference type="PANTHER" id="PTHR43756">
    <property type="entry name" value="CHOLINE MONOOXYGENASE, CHLOROPLASTIC"/>
    <property type="match status" value="1"/>
</dbReference>
<evidence type="ECO:0000256" key="1">
    <source>
        <dbReference type="ARBA" id="ARBA00001962"/>
    </source>
</evidence>
<keyword evidence="2" id="KW-0001">2Fe-2S</keyword>
<dbReference type="RefSeq" id="WP_257120743.1">
    <property type="nucleotide sequence ID" value="NZ_CP099464.1"/>
</dbReference>
<dbReference type="PANTHER" id="PTHR43756:SF5">
    <property type="entry name" value="CHOLINE MONOOXYGENASE, CHLOROPLASTIC"/>
    <property type="match status" value="1"/>
</dbReference>